<evidence type="ECO:0000256" key="3">
    <source>
        <dbReference type="ARBA" id="ARBA00023082"/>
    </source>
</evidence>
<dbReference type="InterPro" id="IPR039425">
    <property type="entry name" value="RNA_pol_sigma-70-like"/>
</dbReference>
<dbReference type="Gene3D" id="1.10.1740.10">
    <property type="match status" value="1"/>
</dbReference>
<feature type="domain" description="RNA polymerase sigma-70 region 2" evidence="5">
    <location>
        <begin position="13"/>
        <end position="79"/>
    </location>
</feature>
<dbReference type="Pfam" id="PF08281">
    <property type="entry name" value="Sigma70_r4_2"/>
    <property type="match status" value="1"/>
</dbReference>
<evidence type="ECO:0000256" key="4">
    <source>
        <dbReference type="ARBA" id="ARBA00023163"/>
    </source>
</evidence>
<dbReference type="NCBIfam" id="TIGR02937">
    <property type="entry name" value="sigma70-ECF"/>
    <property type="match status" value="1"/>
</dbReference>
<dbReference type="GO" id="GO:0006352">
    <property type="term" value="P:DNA-templated transcription initiation"/>
    <property type="evidence" value="ECO:0007669"/>
    <property type="project" value="InterPro"/>
</dbReference>
<protein>
    <submittedName>
        <fullName evidence="7">RNA polymerase sigma-70 factor, ECF subfamily</fullName>
    </submittedName>
</protein>
<dbReference type="SUPFAM" id="SSF88946">
    <property type="entry name" value="Sigma2 domain of RNA polymerase sigma factors"/>
    <property type="match status" value="1"/>
</dbReference>
<keyword evidence="4" id="KW-0804">Transcription</keyword>
<dbReference type="RefSeq" id="WP_079682443.1">
    <property type="nucleotide sequence ID" value="NZ_FUYQ01000004.1"/>
</dbReference>
<dbReference type="InterPro" id="IPR014327">
    <property type="entry name" value="RNA_pol_sigma70_bacteroid"/>
</dbReference>
<dbReference type="Gene3D" id="1.10.10.10">
    <property type="entry name" value="Winged helix-like DNA-binding domain superfamily/Winged helix DNA-binding domain"/>
    <property type="match status" value="1"/>
</dbReference>
<dbReference type="InterPro" id="IPR013325">
    <property type="entry name" value="RNA_pol_sigma_r2"/>
</dbReference>
<sequence>MEEKTDIQLFNQLYATNKQKYIRFASSYVHEDAVAEDLVMESLMYYWERRSSLGHIENVSMYILTVLKHKCLNHLQRQRTWDNLSENMLTDTQWDIQMRISSLEACNPEQLFSDEVQQLLEKALQSMPEKSRQIFIMSRYEDKSYKEIASAMNLSVKSVEFHMSKVLGVLRKTLKDYLPLLIPVFDFFYNR</sequence>
<evidence type="ECO:0000256" key="2">
    <source>
        <dbReference type="ARBA" id="ARBA00023015"/>
    </source>
</evidence>
<dbReference type="Pfam" id="PF04542">
    <property type="entry name" value="Sigma70_r2"/>
    <property type="match status" value="1"/>
</dbReference>
<keyword evidence="3" id="KW-0731">Sigma factor</keyword>
<reference evidence="8" key="1">
    <citation type="submission" date="2017-02" db="EMBL/GenBank/DDBJ databases">
        <authorList>
            <person name="Varghese N."/>
            <person name="Submissions S."/>
        </authorList>
    </citation>
    <scope>NUCLEOTIDE SEQUENCE [LARGE SCALE GENOMIC DNA]</scope>
    <source>
        <strain evidence="8">DSM 24967</strain>
    </source>
</reference>
<evidence type="ECO:0000259" key="5">
    <source>
        <dbReference type="Pfam" id="PF04542"/>
    </source>
</evidence>
<dbReference type="AlphaFoldDB" id="A0A1T5ALK6"/>
<dbReference type="InterPro" id="IPR013249">
    <property type="entry name" value="RNA_pol_sigma70_r4_t2"/>
</dbReference>
<evidence type="ECO:0000313" key="7">
    <source>
        <dbReference type="EMBL" id="SKB35709.1"/>
    </source>
</evidence>
<name>A0A1T5ALK6_9BACT</name>
<dbReference type="SUPFAM" id="SSF88659">
    <property type="entry name" value="Sigma3 and sigma4 domains of RNA polymerase sigma factors"/>
    <property type="match status" value="1"/>
</dbReference>
<dbReference type="EMBL" id="FUYQ01000004">
    <property type="protein sequence ID" value="SKB35709.1"/>
    <property type="molecule type" value="Genomic_DNA"/>
</dbReference>
<dbReference type="GO" id="GO:0016987">
    <property type="term" value="F:sigma factor activity"/>
    <property type="evidence" value="ECO:0007669"/>
    <property type="project" value="UniProtKB-KW"/>
</dbReference>
<keyword evidence="2" id="KW-0805">Transcription regulation</keyword>
<proteinExistence type="inferred from homology"/>
<dbReference type="PANTHER" id="PTHR43133">
    <property type="entry name" value="RNA POLYMERASE ECF-TYPE SIGMA FACTO"/>
    <property type="match status" value="1"/>
</dbReference>
<evidence type="ECO:0000256" key="1">
    <source>
        <dbReference type="ARBA" id="ARBA00010641"/>
    </source>
</evidence>
<dbReference type="GO" id="GO:0003677">
    <property type="term" value="F:DNA binding"/>
    <property type="evidence" value="ECO:0007669"/>
    <property type="project" value="InterPro"/>
</dbReference>
<dbReference type="InterPro" id="IPR007627">
    <property type="entry name" value="RNA_pol_sigma70_r2"/>
</dbReference>
<evidence type="ECO:0000313" key="8">
    <source>
        <dbReference type="Proteomes" id="UP000190852"/>
    </source>
</evidence>
<gene>
    <name evidence="7" type="ORF">SAMN05660349_00733</name>
</gene>
<keyword evidence="8" id="KW-1185">Reference proteome</keyword>
<dbReference type="InterPro" id="IPR014284">
    <property type="entry name" value="RNA_pol_sigma-70_dom"/>
</dbReference>
<dbReference type="NCBIfam" id="TIGR02985">
    <property type="entry name" value="Sig70_bacteroi1"/>
    <property type="match status" value="1"/>
</dbReference>
<dbReference type="PANTHER" id="PTHR43133:SF46">
    <property type="entry name" value="RNA POLYMERASE SIGMA-70 FACTOR ECF SUBFAMILY"/>
    <property type="match status" value="1"/>
</dbReference>
<evidence type="ECO:0000259" key="6">
    <source>
        <dbReference type="Pfam" id="PF08281"/>
    </source>
</evidence>
<accession>A0A1T5ALK6</accession>
<dbReference type="InterPro" id="IPR036388">
    <property type="entry name" value="WH-like_DNA-bd_sf"/>
</dbReference>
<comment type="similarity">
    <text evidence="1">Belongs to the sigma-70 factor family. ECF subfamily.</text>
</comment>
<feature type="domain" description="RNA polymerase sigma factor 70 region 4 type 2" evidence="6">
    <location>
        <begin position="118"/>
        <end position="165"/>
    </location>
</feature>
<organism evidence="7 8">
    <name type="scientific">Parabacteroides chartae</name>
    <dbReference type="NCBI Taxonomy" id="1037355"/>
    <lineage>
        <taxon>Bacteria</taxon>
        <taxon>Pseudomonadati</taxon>
        <taxon>Bacteroidota</taxon>
        <taxon>Bacteroidia</taxon>
        <taxon>Bacteroidales</taxon>
        <taxon>Tannerellaceae</taxon>
        <taxon>Parabacteroides</taxon>
    </lineage>
</organism>
<dbReference type="CDD" id="cd06171">
    <property type="entry name" value="Sigma70_r4"/>
    <property type="match status" value="1"/>
</dbReference>
<dbReference type="Proteomes" id="UP000190852">
    <property type="component" value="Unassembled WGS sequence"/>
</dbReference>
<dbReference type="InterPro" id="IPR013324">
    <property type="entry name" value="RNA_pol_sigma_r3/r4-like"/>
</dbReference>